<dbReference type="PANTHER" id="PTHR36519:SF9">
    <property type="entry name" value="EB DOMAIN-CONTAINING PROTEIN-RELATED"/>
    <property type="match status" value="1"/>
</dbReference>
<feature type="chain" id="PRO_5003587641" evidence="1">
    <location>
        <begin position="24"/>
        <end position="235"/>
    </location>
</feature>
<dbReference type="EMBL" id="DS566037">
    <property type="status" value="NOT_ANNOTATED_CDS"/>
    <property type="molecule type" value="Genomic_DNA"/>
</dbReference>
<feature type="signal peptide" evidence="1">
    <location>
        <begin position="1"/>
        <end position="23"/>
    </location>
</feature>
<name>H3GRB8_PHYRM</name>
<dbReference type="VEuPathDB" id="FungiDB:KRP22_2478"/>
<accession>H3GRB8</accession>
<evidence type="ECO:0000313" key="2">
    <source>
        <dbReference type="EnsemblProtists" id="Phyra79407"/>
    </source>
</evidence>
<evidence type="ECO:0000313" key="3">
    <source>
        <dbReference type="Proteomes" id="UP000005238"/>
    </source>
</evidence>
<evidence type="ECO:0000256" key="1">
    <source>
        <dbReference type="SAM" id="SignalP"/>
    </source>
</evidence>
<dbReference type="eggNOG" id="ENOG502SUNH">
    <property type="taxonomic scope" value="Eukaryota"/>
</dbReference>
<dbReference type="VEuPathDB" id="FungiDB:KRP23_302"/>
<organism evidence="2 3">
    <name type="scientific">Phytophthora ramorum</name>
    <name type="common">Sudden oak death agent</name>
    <dbReference type="NCBI Taxonomy" id="164328"/>
    <lineage>
        <taxon>Eukaryota</taxon>
        <taxon>Sar</taxon>
        <taxon>Stramenopiles</taxon>
        <taxon>Oomycota</taxon>
        <taxon>Peronosporomycetes</taxon>
        <taxon>Peronosporales</taxon>
        <taxon>Peronosporaceae</taxon>
        <taxon>Phytophthora</taxon>
    </lineage>
</organism>
<dbReference type="VEuPathDB" id="FungiDB:KRP23_303"/>
<dbReference type="HOGENOM" id="CLU_110925_0_0_1"/>
<dbReference type="InParanoid" id="H3GRB8"/>
<keyword evidence="1" id="KW-0732">Signal</keyword>
<reference evidence="2" key="2">
    <citation type="submission" date="2015-06" db="UniProtKB">
        <authorList>
            <consortium name="EnsemblProtists"/>
        </authorList>
    </citation>
    <scope>IDENTIFICATION</scope>
    <source>
        <strain evidence="2">Pr102</strain>
    </source>
</reference>
<dbReference type="VEuPathDB" id="FungiDB:KRP22_2482"/>
<dbReference type="EnsemblProtists" id="Phyra79407">
    <property type="protein sequence ID" value="Phyra79407"/>
    <property type="gene ID" value="Phyra79407"/>
</dbReference>
<dbReference type="PANTHER" id="PTHR36519">
    <property type="entry name" value="FIP (FUNGUS-INDUCED PROTEIN) RELATED-RELATED"/>
    <property type="match status" value="1"/>
</dbReference>
<proteinExistence type="predicted"/>
<dbReference type="Proteomes" id="UP000005238">
    <property type="component" value="Unassembled WGS sequence"/>
</dbReference>
<sequence>MKTSTVFTAALVTVVCLFQSAASETEALTQLRVNVDTNGAICYKSCPTGQYCPRGESACRAPTGDLCFNPASSLFQHGCGVGFKCSYGKCVYKSPPSTSSGAICYKACPTGQYCPRGETECRAPIGDLCFNPATSVFQHGCDLGFKCSNGKCVYKTTVTTTESSAVESTQLRSQSPNGAFCYENCPHGQYCPRGETKCRAPTGTQCFNPATSLFQAAGCARGFHCSYGKCVYDQD</sequence>
<protein>
    <submittedName>
        <fullName evidence="2">Uncharacterized protein</fullName>
    </submittedName>
</protein>
<dbReference type="OMA" id="AICYLAC"/>
<reference evidence="3" key="1">
    <citation type="journal article" date="2006" name="Science">
        <title>Phytophthora genome sequences uncover evolutionary origins and mechanisms of pathogenesis.</title>
        <authorList>
            <person name="Tyler B.M."/>
            <person name="Tripathy S."/>
            <person name="Zhang X."/>
            <person name="Dehal P."/>
            <person name="Jiang R.H."/>
            <person name="Aerts A."/>
            <person name="Arredondo F.D."/>
            <person name="Baxter L."/>
            <person name="Bensasson D."/>
            <person name="Beynon J.L."/>
            <person name="Chapman J."/>
            <person name="Damasceno C.M."/>
            <person name="Dorrance A.E."/>
            <person name="Dou D."/>
            <person name="Dickerman A.W."/>
            <person name="Dubchak I.L."/>
            <person name="Garbelotto M."/>
            <person name="Gijzen M."/>
            <person name="Gordon S.G."/>
            <person name="Govers F."/>
            <person name="Grunwald N.J."/>
            <person name="Huang W."/>
            <person name="Ivors K.L."/>
            <person name="Jones R.W."/>
            <person name="Kamoun S."/>
            <person name="Krampis K."/>
            <person name="Lamour K.H."/>
            <person name="Lee M.K."/>
            <person name="McDonald W.H."/>
            <person name="Medina M."/>
            <person name="Meijer H.J."/>
            <person name="Nordberg E.K."/>
            <person name="Maclean D.J."/>
            <person name="Ospina-Giraldo M.D."/>
            <person name="Morris P.F."/>
            <person name="Phuntumart V."/>
            <person name="Putnam N.H."/>
            <person name="Rash S."/>
            <person name="Rose J.K."/>
            <person name="Sakihama Y."/>
            <person name="Salamov A.A."/>
            <person name="Savidor A."/>
            <person name="Scheuring C.F."/>
            <person name="Smith B.M."/>
            <person name="Sobral B.W."/>
            <person name="Terry A."/>
            <person name="Torto-Alalibo T.A."/>
            <person name="Win J."/>
            <person name="Xu Z."/>
            <person name="Zhang H."/>
            <person name="Grigoriev I.V."/>
            <person name="Rokhsar D.S."/>
            <person name="Boore J.L."/>
        </authorList>
    </citation>
    <scope>NUCLEOTIDE SEQUENCE [LARGE SCALE GENOMIC DNA]</scope>
    <source>
        <strain evidence="3">Pr102</strain>
    </source>
</reference>
<keyword evidence="3" id="KW-1185">Reference proteome</keyword>
<dbReference type="AlphaFoldDB" id="H3GRB8"/>